<name>A0A239EYQ5_9ACTN</name>
<accession>A0A239EYQ5</accession>
<gene>
    <name evidence="2" type="ORF">SAMN05216276_1010140</name>
</gene>
<dbReference type="EMBL" id="FZOD01000010">
    <property type="protein sequence ID" value="SNS49880.1"/>
    <property type="molecule type" value="Genomic_DNA"/>
</dbReference>
<reference evidence="2 3" key="1">
    <citation type="submission" date="2017-06" db="EMBL/GenBank/DDBJ databases">
        <authorList>
            <person name="Kim H.J."/>
            <person name="Triplett B.A."/>
        </authorList>
    </citation>
    <scope>NUCLEOTIDE SEQUENCE [LARGE SCALE GENOMIC DNA]</scope>
    <source>
        <strain evidence="2 3">CGMCC 4.2132</strain>
    </source>
</reference>
<keyword evidence="3" id="KW-1185">Reference proteome</keyword>
<dbReference type="Proteomes" id="UP000198282">
    <property type="component" value="Unassembled WGS sequence"/>
</dbReference>
<feature type="region of interest" description="Disordered" evidence="1">
    <location>
        <begin position="15"/>
        <end position="52"/>
    </location>
</feature>
<organism evidence="2 3">
    <name type="scientific">Streptosporangium subroseum</name>
    <dbReference type="NCBI Taxonomy" id="106412"/>
    <lineage>
        <taxon>Bacteria</taxon>
        <taxon>Bacillati</taxon>
        <taxon>Actinomycetota</taxon>
        <taxon>Actinomycetes</taxon>
        <taxon>Streptosporangiales</taxon>
        <taxon>Streptosporangiaceae</taxon>
        <taxon>Streptosporangium</taxon>
    </lineage>
</organism>
<sequence length="424" mass="44847">MLITAFGLAVAGCGSAGRQPSAERRTENVATTAAAQPEMTPPPSPPEDEKDVTGAFDFIYPDHAASAKDPVNIPLTGDPWKLVHLADYGVFDSLTHVVAPAEDDAWAFGRAGGSNASLLALRWDGWQWVESALPGGVKGSVVDAGSSAPDDVWLHVNTERASSALHWDGVRWTVSKEFPFTVGQIEVLDGTHVWALPSRDAAVAWFFDGTGWREVPLPDGVLGLAIGATSPGTLWTVGTSGEGARRATGLFRSDGTGWTRVSFGEIFPADDEEGYLQLENLVTGGEDDVWVFGSRTERQEESGEGERPRSLPVAAHWDGRSWRAVTVPPTWRLREAVPDGRGGAHVIVWPADDDSGADIHTTSVLSLAADGSSSVSLPEVSGGRVSLNDLAATPEKIWGVGAAYPSDVTLTASTSAVYARTIAP</sequence>
<protein>
    <submittedName>
        <fullName evidence="2">Uncharacterized protein</fullName>
    </submittedName>
</protein>
<dbReference type="AlphaFoldDB" id="A0A239EYQ5"/>
<evidence type="ECO:0000313" key="3">
    <source>
        <dbReference type="Proteomes" id="UP000198282"/>
    </source>
</evidence>
<evidence type="ECO:0000256" key="1">
    <source>
        <dbReference type="SAM" id="MobiDB-lite"/>
    </source>
</evidence>
<evidence type="ECO:0000313" key="2">
    <source>
        <dbReference type="EMBL" id="SNS49880.1"/>
    </source>
</evidence>
<proteinExistence type="predicted"/>